<dbReference type="CDD" id="cd15849">
    <property type="entry name" value="SNARE_Sso1"/>
    <property type="match status" value="1"/>
</dbReference>
<feature type="domain" description="T-SNARE coiled-coil homology" evidence="3">
    <location>
        <begin position="173"/>
        <end position="235"/>
    </location>
</feature>
<dbReference type="Gene3D" id="1.20.58.70">
    <property type="match status" value="1"/>
</dbReference>
<evidence type="ECO:0000256" key="2">
    <source>
        <dbReference type="SAM" id="MobiDB-lite"/>
    </source>
</evidence>
<dbReference type="OrthoDB" id="10255013at2759"/>
<dbReference type="GO" id="GO:0012505">
    <property type="term" value="C:endomembrane system"/>
    <property type="evidence" value="ECO:0007669"/>
    <property type="project" value="TreeGrafter"/>
</dbReference>
<dbReference type="PANTHER" id="PTHR19957:SF380">
    <property type="entry name" value="SYNTAXIN FAMILY PROTEIN"/>
    <property type="match status" value="1"/>
</dbReference>
<dbReference type="GO" id="GO:0048278">
    <property type="term" value="P:vesicle docking"/>
    <property type="evidence" value="ECO:0007669"/>
    <property type="project" value="TreeGrafter"/>
</dbReference>
<proteinExistence type="inferred from homology"/>
<dbReference type="SMART" id="SM00397">
    <property type="entry name" value="t_SNARE"/>
    <property type="match status" value="1"/>
</dbReference>
<dbReference type="InterPro" id="IPR000727">
    <property type="entry name" value="T_SNARE_dom"/>
</dbReference>
<dbReference type="GO" id="GO:0006906">
    <property type="term" value="P:vesicle fusion"/>
    <property type="evidence" value="ECO:0007669"/>
    <property type="project" value="TreeGrafter"/>
</dbReference>
<dbReference type="PROSITE" id="PS50192">
    <property type="entry name" value="T_SNARE"/>
    <property type="match status" value="1"/>
</dbReference>
<organism evidence="4 5">
    <name type="scientific">Neohortaea acidophila</name>
    <dbReference type="NCBI Taxonomy" id="245834"/>
    <lineage>
        <taxon>Eukaryota</taxon>
        <taxon>Fungi</taxon>
        <taxon>Dikarya</taxon>
        <taxon>Ascomycota</taxon>
        <taxon>Pezizomycotina</taxon>
        <taxon>Dothideomycetes</taxon>
        <taxon>Dothideomycetidae</taxon>
        <taxon>Mycosphaerellales</taxon>
        <taxon>Teratosphaeriaceae</taxon>
        <taxon>Neohortaea</taxon>
    </lineage>
</organism>
<dbReference type="SUPFAM" id="SSF47661">
    <property type="entry name" value="t-snare proteins"/>
    <property type="match status" value="1"/>
</dbReference>
<evidence type="ECO:0000313" key="4">
    <source>
        <dbReference type="EMBL" id="KAF2484012.1"/>
    </source>
</evidence>
<gene>
    <name evidence="4" type="ORF">BDY17DRAFT_119513</name>
</gene>
<keyword evidence="5" id="KW-1185">Reference proteome</keyword>
<evidence type="ECO:0000259" key="3">
    <source>
        <dbReference type="PROSITE" id="PS50192"/>
    </source>
</evidence>
<dbReference type="GO" id="GO:0005886">
    <property type="term" value="C:plasma membrane"/>
    <property type="evidence" value="ECO:0007669"/>
    <property type="project" value="TreeGrafter"/>
</dbReference>
<evidence type="ECO:0000256" key="1">
    <source>
        <dbReference type="ARBA" id="ARBA00009063"/>
    </source>
</evidence>
<evidence type="ECO:0000313" key="5">
    <source>
        <dbReference type="Proteomes" id="UP000799767"/>
    </source>
</evidence>
<protein>
    <submittedName>
        <fullName evidence="4">t-SNARE</fullName>
    </submittedName>
</protein>
<dbReference type="GeneID" id="54470293"/>
<dbReference type="AlphaFoldDB" id="A0A6A6PVH8"/>
<dbReference type="GO" id="GO:0006886">
    <property type="term" value="P:intracellular protein transport"/>
    <property type="evidence" value="ECO:0007669"/>
    <property type="project" value="TreeGrafter"/>
</dbReference>
<comment type="similarity">
    <text evidence="1">Belongs to the syntaxin family.</text>
</comment>
<reference evidence="4" key="1">
    <citation type="journal article" date="2020" name="Stud. Mycol.">
        <title>101 Dothideomycetes genomes: a test case for predicting lifestyles and emergence of pathogens.</title>
        <authorList>
            <person name="Haridas S."/>
            <person name="Albert R."/>
            <person name="Binder M."/>
            <person name="Bloem J."/>
            <person name="Labutti K."/>
            <person name="Salamov A."/>
            <person name="Andreopoulos B."/>
            <person name="Baker S."/>
            <person name="Barry K."/>
            <person name="Bills G."/>
            <person name="Bluhm B."/>
            <person name="Cannon C."/>
            <person name="Castanera R."/>
            <person name="Culley D."/>
            <person name="Daum C."/>
            <person name="Ezra D."/>
            <person name="Gonzalez J."/>
            <person name="Henrissat B."/>
            <person name="Kuo A."/>
            <person name="Liang C."/>
            <person name="Lipzen A."/>
            <person name="Lutzoni F."/>
            <person name="Magnuson J."/>
            <person name="Mondo S."/>
            <person name="Nolan M."/>
            <person name="Ohm R."/>
            <person name="Pangilinan J."/>
            <person name="Park H.-J."/>
            <person name="Ramirez L."/>
            <person name="Alfaro M."/>
            <person name="Sun H."/>
            <person name="Tritt A."/>
            <person name="Yoshinaga Y."/>
            <person name="Zwiers L.-H."/>
            <person name="Turgeon B."/>
            <person name="Goodwin S."/>
            <person name="Spatafora J."/>
            <person name="Crous P."/>
            <person name="Grigoriev I."/>
        </authorList>
    </citation>
    <scope>NUCLEOTIDE SEQUENCE</scope>
    <source>
        <strain evidence="4">CBS 113389</strain>
    </source>
</reference>
<dbReference type="GO" id="GO:0005484">
    <property type="term" value="F:SNAP receptor activity"/>
    <property type="evidence" value="ECO:0007669"/>
    <property type="project" value="TreeGrafter"/>
</dbReference>
<dbReference type="GO" id="GO:0031201">
    <property type="term" value="C:SNARE complex"/>
    <property type="evidence" value="ECO:0007669"/>
    <property type="project" value="TreeGrafter"/>
</dbReference>
<name>A0A6A6PVH8_9PEZI</name>
<dbReference type="RefSeq" id="XP_033590582.1">
    <property type="nucleotide sequence ID" value="XM_033729291.1"/>
</dbReference>
<dbReference type="Pfam" id="PF05739">
    <property type="entry name" value="SNARE"/>
    <property type="match status" value="1"/>
</dbReference>
<sequence>MQPLGAQQGGRTPAQSAQGATPILQECSRVKMEANALDGSVSELQAMQNDYLRAGNVTNRDIDAKSAAITARYRELVGQVRSIKSNPEAGSRMHRDQVVTLDRFIRGKISAFQTSEHDFGVEVRKQQERQYRIVNPNATEAEVREATADGGDTQVFQQALLNSNRRGQAQSTLRNVQQRHDAIQQIEKTVMELAQLFQDLDAIVVQQEPMVQNIEQKAEDTNQNMVAANTEMNGAVKSARAARKKKWICLGIVGKLTALYRSFVYTRPWLIRAQSPSSLSLSSSCSVTWAPPGACRAATTAATTTAVRRGAHKPVPLASSLSILLLQLNKL</sequence>
<dbReference type="InterPro" id="IPR010989">
    <property type="entry name" value="SNARE"/>
</dbReference>
<dbReference type="Pfam" id="PF00804">
    <property type="entry name" value="Syntaxin"/>
    <property type="match status" value="1"/>
</dbReference>
<dbReference type="InterPro" id="IPR006011">
    <property type="entry name" value="Syntaxin_N"/>
</dbReference>
<dbReference type="Proteomes" id="UP000799767">
    <property type="component" value="Unassembled WGS sequence"/>
</dbReference>
<accession>A0A6A6PVH8</accession>
<feature type="region of interest" description="Disordered" evidence="2">
    <location>
        <begin position="1"/>
        <end position="20"/>
    </location>
</feature>
<dbReference type="PANTHER" id="PTHR19957">
    <property type="entry name" value="SYNTAXIN"/>
    <property type="match status" value="1"/>
</dbReference>
<feature type="compositionally biased region" description="Polar residues" evidence="2">
    <location>
        <begin position="9"/>
        <end position="19"/>
    </location>
</feature>
<dbReference type="EMBL" id="MU001634">
    <property type="protein sequence ID" value="KAF2484012.1"/>
    <property type="molecule type" value="Genomic_DNA"/>
</dbReference>
<dbReference type="GO" id="GO:0000149">
    <property type="term" value="F:SNARE binding"/>
    <property type="evidence" value="ECO:0007669"/>
    <property type="project" value="TreeGrafter"/>
</dbReference>
<dbReference type="GO" id="GO:0006887">
    <property type="term" value="P:exocytosis"/>
    <property type="evidence" value="ECO:0007669"/>
    <property type="project" value="TreeGrafter"/>
</dbReference>
<dbReference type="InterPro" id="IPR045242">
    <property type="entry name" value="Syntaxin"/>
</dbReference>